<feature type="transmembrane region" description="Helical" evidence="5">
    <location>
        <begin position="12"/>
        <end position="31"/>
    </location>
</feature>
<keyword evidence="5" id="KW-0472">Membrane</keyword>
<dbReference type="CDD" id="cd02966">
    <property type="entry name" value="TlpA_like_family"/>
    <property type="match status" value="1"/>
</dbReference>
<dbReference type="PANTHER" id="PTHR42852:SF6">
    <property type="entry name" value="THIOL:DISULFIDE INTERCHANGE PROTEIN DSBE"/>
    <property type="match status" value="1"/>
</dbReference>
<evidence type="ECO:0000256" key="4">
    <source>
        <dbReference type="ARBA" id="ARBA00023284"/>
    </source>
</evidence>
<dbReference type="GO" id="GO:0016209">
    <property type="term" value="F:antioxidant activity"/>
    <property type="evidence" value="ECO:0007669"/>
    <property type="project" value="InterPro"/>
</dbReference>
<dbReference type="PROSITE" id="PS51352">
    <property type="entry name" value="THIOREDOXIN_2"/>
    <property type="match status" value="1"/>
</dbReference>
<keyword evidence="2" id="KW-0201">Cytochrome c-type biogenesis</keyword>
<dbReference type="SUPFAM" id="SSF52833">
    <property type="entry name" value="Thioredoxin-like"/>
    <property type="match status" value="1"/>
</dbReference>
<sequence length="194" mass="21954">MAIRKPRRKSNRQLWIMLALIVVIVAVIALLPSGNEPAREETEIEATTLVKVGEEAPNFTVEMFDGSTVSLAELRGKVVLLNFWATWCPPCREELTHVQEEIIDRFAERPFVFLPVSRGESREAVAAFREETGYEFPMGLDSTRTVYDRFASNYIPRNFLIDAKGKVVAATVGFDDLEFEELIQTIEATIKKAE</sequence>
<evidence type="ECO:0000256" key="3">
    <source>
        <dbReference type="ARBA" id="ARBA00023157"/>
    </source>
</evidence>
<gene>
    <name evidence="7" type="ORF">H9828_07080</name>
</gene>
<dbReference type="Pfam" id="PF00578">
    <property type="entry name" value="AhpC-TSA"/>
    <property type="match status" value="1"/>
</dbReference>
<dbReference type="InterPro" id="IPR000866">
    <property type="entry name" value="AhpC/TSA"/>
</dbReference>
<dbReference type="GO" id="GO:0017004">
    <property type="term" value="P:cytochrome complex assembly"/>
    <property type="evidence" value="ECO:0007669"/>
    <property type="project" value="UniProtKB-KW"/>
</dbReference>
<comment type="subcellular location">
    <subcellularLocation>
        <location evidence="1">Cell envelope</location>
    </subcellularLocation>
</comment>
<dbReference type="InterPro" id="IPR017937">
    <property type="entry name" value="Thioredoxin_CS"/>
</dbReference>
<evidence type="ECO:0000256" key="2">
    <source>
        <dbReference type="ARBA" id="ARBA00022748"/>
    </source>
</evidence>
<name>A0A9D1Z1J3_9BACT</name>
<dbReference type="Proteomes" id="UP000886844">
    <property type="component" value="Unassembled WGS sequence"/>
</dbReference>
<keyword evidence="3" id="KW-1015">Disulfide bond</keyword>
<keyword evidence="5" id="KW-1133">Transmembrane helix</keyword>
<dbReference type="AlphaFoldDB" id="A0A9D1Z1J3"/>
<dbReference type="PROSITE" id="PS00194">
    <property type="entry name" value="THIOREDOXIN_1"/>
    <property type="match status" value="1"/>
</dbReference>
<dbReference type="GO" id="GO:0016491">
    <property type="term" value="F:oxidoreductase activity"/>
    <property type="evidence" value="ECO:0007669"/>
    <property type="project" value="InterPro"/>
</dbReference>
<dbReference type="EMBL" id="DXDA01000056">
    <property type="protein sequence ID" value="HIY69163.1"/>
    <property type="molecule type" value="Genomic_DNA"/>
</dbReference>
<dbReference type="GO" id="GO:0030313">
    <property type="term" value="C:cell envelope"/>
    <property type="evidence" value="ECO:0007669"/>
    <property type="project" value="UniProtKB-SubCell"/>
</dbReference>
<evidence type="ECO:0000313" key="8">
    <source>
        <dbReference type="Proteomes" id="UP000886844"/>
    </source>
</evidence>
<protein>
    <submittedName>
        <fullName evidence="7">TlpA family protein disulfide reductase</fullName>
    </submittedName>
</protein>
<dbReference type="InterPro" id="IPR050553">
    <property type="entry name" value="Thioredoxin_ResA/DsbE_sf"/>
</dbReference>
<dbReference type="InterPro" id="IPR036249">
    <property type="entry name" value="Thioredoxin-like_sf"/>
</dbReference>
<dbReference type="PANTHER" id="PTHR42852">
    <property type="entry name" value="THIOL:DISULFIDE INTERCHANGE PROTEIN DSBE"/>
    <property type="match status" value="1"/>
</dbReference>
<evidence type="ECO:0000256" key="1">
    <source>
        <dbReference type="ARBA" id="ARBA00004196"/>
    </source>
</evidence>
<keyword evidence="5" id="KW-0812">Transmembrane</keyword>
<feature type="domain" description="Thioredoxin" evidence="6">
    <location>
        <begin position="50"/>
        <end position="191"/>
    </location>
</feature>
<proteinExistence type="predicted"/>
<dbReference type="InterPro" id="IPR013766">
    <property type="entry name" value="Thioredoxin_domain"/>
</dbReference>
<keyword evidence="4" id="KW-0676">Redox-active center</keyword>
<evidence type="ECO:0000259" key="6">
    <source>
        <dbReference type="PROSITE" id="PS51352"/>
    </source>
</evidence>
<reference evidence="7" key="2">
    <citation type="submission" date="2021-04" db="EMBL/GenBank/DDBJ databases">
        <authorList>
            <person name="Gilroy R."/>
        </authorList>
    </citation>
    <scope>NUCLEOTIDE SEQUENCE</scope>
    <source>
        <strain evidence="7">5134</strain>
    </source>
</reference>
<evidence type="ECO:0000313" key="7">
    <source>
        <dbReference type="EMBL" id="HIY69163.1"/>
    </source>
</evidence>
<accession>A0A9D1Z1J3</accession>
<organism evidence="7 8">
    <name type="scientific">Candidatus Alistipes intestinigallinarum</name>
    <dbReference type="NCBI Taxonomy" id="2838440"/>
    <lineage>
        <taxon>Bacteria</taxon>
        <taxon>Pseudomonadati</taxon>
        <taxon>Bacteroidota</taxon>
        <taxon>Bacteroidia</taxon>
        <taxon>Bacteroidales</taxon>
        <taxon>Rikenellaceae</taxon>
        <taxon>Alistipes</taxon>
    </lineage>
</organism>
<dbReference type="Gene3D" id="3.40.30.10">
    <property type="entry name" value="Glutaredoxin"/>
    <property type="match status" value="1"/>
</dbReference>
<reference evidence="7" key="1">
    <citation type="journal article" date="2021" name="PeerJ">
        <title>Extensive microbial diversity within the chicken gut microbiome revealed by metagenomics and culture.</title>
        <authorList>
            <person name="Gilroy R."/>
            <person name="Ravi A."/>
            <person name="Getino M."/>
            <person name="Pursley I."/>
            <person name="Horton D.L."/>
            <person name="Alikhan N.F."/>
            <person name="Baker D."/>
            <person name="Gharbi K."/>
            <person name="Hall N."/>
            <person name="Watson M."/>
            <person name="Adriaenssens E.M."/>
            <person name="Foster-Nyarko E."/>
            <person name="Jarju S."/>
            <person name="Secka A."/>
            <person name="Antonio M."/>
            <person name="Oren A."/>
            <person name="Chaudhuri R.R."/>
            <person name="La Ragione R."/>
            <person name="Hildebrand F."/>
            <person name="Pallen M.J."/>
        </authorList>
    </citation>
    <scope>NUCLEOTIDE SEQUENCE</scope>
    <source>
        <strain evidence="7">5134</strain>
    </source>
</reference>
<evidence type="ECO:0000256" key="5">
    <source>
        <dbReference type="SAM" id="Phobius"/>
    </source>
</evidence>
<comment type="caution">
    <text evidence="7">The sequence shown here is derived from an EMBL/GenBank/DDBJ whole genome shotgun (WGS) entry which is preliminary data.</text>
</comment>